<accession>A0A4R0NNN2</accession>
<evidence type="ECO:0000256" key="6">
    <source>
        <dbReference type="SAM" id="Phobius"/>
    </source>
</evidence>
<dbReference type="RefSeq" id="WP_131595955.1">
    <property type="nucleotide sequence ID" value="NZ_SJSL01000002.1"/>
</dbReference>
<keyword evidence="5" id="KW-0175">Coiled coil</keyword>
<dbReference type="PANTHER" id="PTHR30386:SF26">
    <property type="entry name" value="TRANSPORT PROTEIN COMB"/>
    <property type="match status" value="1"/>
</dbReference>
<dbReference type="PANTHER" id="PTHR30386">
    <property type="entry name" value="MEMBRANE FUSION SUBUNIT OF EMRAB-TOLC MULTIDRUG EFFLUX PUMP"/>
    <property type="match status" value="1"/>
</dbReference>
<evidence type="ECO:0000256" key="5">
    <source>
        <dbReference type="SAM" id="Coils"/>
    </source>
</evidence>
<dbReference type="OrthoDB" id="7057889at2"/>
<evidence type="ECO:0000256" key="2">
    <source>
        <dbReference type="ARBA" id="ARBA00022692"/>
    </source>
</evidence>
<keyword evidence="2 6" id="KW-0812">Transmembrane</keyword>
<keyword evidence="3 6" id="KW-1133">Transmembrane helix</keyword>
<evidence type="ECO:0000256" key="3">
    <source>
        <dbReference type="ARBA" id="ARBA00022989"/>
    </source>
</evidence>
<sequence length="436" mass="50510">MKKELKNSERTEEVHEIISRMPTGIGIKITIFISIILIIFFTLAWIIKYPDSVTGEMVINSTMSPVKLIANSSGKIRLAKYKNQDFIREGQYIAIMQNPAHIEDIQRLITLTSQFLKKKNDKRIQQVFPYDLSLGELNVPYYKFLNILNQYYTHRKASLFDKQLEILNTLSTEYEKILSISEKRAAMNAKSLKYVNKFQSKDSILFKKKVLSESEYDRSEMTSLSAQDIYQTLLKDISNTRSQLRQTQNDIQQMTIQKTERDRQLELELITSFVDLQDNINMWEQRYVFKAPFDGTIQFLKFWNDNQYIQTGEPVFTIIPVNSSIIGQMTLPSAGAGKVKVGQSVIVKLRDYPYFEYGSINGRVASIAQTSNNLRTQNGEVETYLVNVDLPNKLTTNFGTQLDFKFEIKGTGDIITNDRRLLERFFDNLKYKLTAK</sequence>
<organism evidence="7 8">
    <name type="scientific">Pedobacter psychroterrae</name>
    <dbReference type="NCBI Taxonomy" id="2530453"/>
    <lineage>
        <taxon>Bacteria</taxon>
        <taxon>Pseudomonadati</taxon>
        <taxon>Bacteroidota</taxon>
        <taxon>Sphingobacteriia</taxon>
        <taxon>Sphingobacteriales</taxon>
        <taxon>Sphingobacteriaceae</taxon>
        <taxon>Pedobacter</taxon>
    </lineage>
</organism>
<reference evidence="7 8" key="1">
    <citation type="submission" date="2019-02" db="EMBL/GenBank/DDBJ databases">
        <title>Pedobacter sp. RP-1-14 sp. nov., isolated from Arctic soil.</title>
        <authorList>
            <person name="Dahal R.H."/>
        </authorList>
    </citation>
    <scope>NUCLEOTIDE SEQUENCE [LARGE SCALE GENOMIC DNA]</scope>
    <source>
        <strain evidence="7 8">RP-1-14</strain>
    </source>
</reference>
<dbReference type="Gene3D" id="2.40.30.170">
    <property type="match status" value="1"/>
</dbReference>
<evidence type="ECO:0000256" key="4">
    <source>
        <dbReference type="ARBA" id="ARBA00023136"/>
    </source>
</evidence>
<feature type="coiled-coil region" evidence="5">
    <location>
        <begin position="230"/>
        <end position="257"/>
    </location>
</feature>
<dbReference type="InterPro" id="IPR050739">
    <property type="entry name" value="MFP"/>
</dbReference>
<comment type="caution">
    <text evidence="7">The sequence shown here is derived from an EMBL/GenBank/DDBJ whole genome shotgun (WGS) entry which is preliminary data.</text>
</comment>
<protein>
    <submittedName>
        <fullName evidence="7">HlyD family efflux transporter periplasmic adaptor subunit</fullName>
    </submittedName>
</protein>
<dbReference type="AlphaFoldDB" id="A0A4R0NNN2"/>
<keyword evidence="8" id="KW-1185">Reference proteome</keyword>
<feature type="transmembrane region" description="Helical" evidence="6">
    <location>
        <begin position="25"/>
        <end position="47"/>
    </location>
</feature>
<evidence type="ECO:0000313" key="7">
    <source>
        <dbReference type="EMBL" id="TCD01263.1"/>
    </source>
</evidence>
<comment type="subcellular location">
    <subcellularLocation>
        <location evidence="1">Membrane</location>
        <topology evidence="1">Single-pass membrane protein</topology>
    </subcellularLocation>
</comment>
<proteinExistence type="predicted"/>
<dbReference type="Proteomes" id="UP000293347">
    <property type="component" value="Unassembled WGS sequence"/>
</dbReference>
<evidence type="ECO:0000313" key="8">
    <source>
        <dbReference type="Proteomes" id="UP000293347"/>
    </source>
</evidence>
<name>A0A4R0NNN2_9SPHI</name>
<dbReference type="GO" id="GO:0016020">
    <property type="term" value="C:membrane"/>
    <property type="evidence" value="ECO:0007669"/>
    <property type="project" value="UniProtKB-SubCell"/>
</dbReference>
<dbReference type="EMBL" id="SJSL01000002">
    <property type="protein sequence ID" value="TCD01263.1"/>
    <property type="molecule type" value="Genomic_DNA"/>
</dbReference>
<evidence type="ECO:0000256" key="1">
    <source>
        <dbReference type="ARBA" id="ARBA00004167"/>
    </source>
</evidence>
<gene>
    <name evidence="7" type="ORF">EZ437_10940</name>
</gene>
<keyword evidence="4 6" id="KW-0472">Membrane</keyword>